<proteinExistence type="predicted"/>
<dbReference type="AlphaFoldDB" id="A0A9Q1EH49"/>
<comment type="caution">
    <text evidence="1">The sequence shown here is derived from an EMBL/GenBank/DDBJ whole genome shotgun (WGS) entry which is preliminary data.</text>
</comment>
<name>A0A9Q1EH49_SYNKA</name>
<evidence type="ECO:0000313" key="2">
    <source>
        <dbReference type="Proteomes" id="UP001152622"/>
    </source>
</evidence>
<evidence type="ECO:0000313" key="1">
    <source>
        <dbReference type="EMBL" id="KAJ8338723.1"/>
    </source>
</evidence>
<organism evidence="1 2">
    <name type="scientific">Synaphobranchus kaupii</name>
    <name type="common">Kaup's arrowtooth eel</name>
    <dbReference type="NCBI Taxonomy" id="118154"/>
    <lineage>
        <taxon>Eukaryota</taxon>
        <taxon>Metazoa</taxon>
        <taxon>Chordata</taxon>
        <taxon>Craniata</taxon>
        <taxon>Vertebrata</taxon>
        <taxon>Euteleostomi</taxon>
        <taxon>Actinopterygii</taxon>
        <taxon>Neopterygii</taxon>
        <taxon>Teleostei</taxon>
        <taxon>Anguilliformes</taxon>
        <taxon>Synaphobranchidae</taxon>
        <taxon>Synaphobranchus</taxon>
    </lineage>
</organism>
<gene>
    <name evidence="1" type="ORF">SKAU_G00355090</name>
</gene>
<accession>A0A9Q1EH49</accession>
<reference evidence="1" key="1">
    <citation type="journal article" date="2023" name="Science">
        <title>Genome structures resolve the early diversification of teleost fishes.</title>
        <authorList>
            <person name="Parey E."/>
            <person name="Louis A."/>
            <person name="Montfort J."/>
            <person name="Bouchez O."/>
            <person name="Roques C."/>
            <person name="Iampietro C."/>
            <person name="Lluch J."/>
            <person name="Castinel A."/>
            <person name="Donnadieu C."/>
            <person name="Desvignes T."/>
            <person name="Floi Bucao C."/>
            <person name="Jouanno E."/>
            <person name="Wen M."/>
            <person name="Mejri S."/>
            <person name="Dirks R."/>
            <person name="Jansen H."/>
            <person name="Henkel C."/>
            <person name="Chen W.J."/>
            <person name="Zahm M."/>
            <person name="Cabau C."/>
            <person name="Klopp C."/>
            <person name="Thompson A.W."/>
            <person name="Robinson-Rechavi M."/>
            <person name="Braasch I."/>
            <person name="Lecointre G."/>
            <person name="Bobe J."/>
            <person name="Postlethwait J.H."/>
            <person name="Berthelot C."/>
            <person name="Roest Crollius H."/>
            <person name="Guiguen Y."/>
        </authorList>
    </citation>
    <scope>NUCLEOTIDE SEQUENCE</scope>
    <source>
        <strain evidence="1">WJC10195</strain>
    </source>
</reference>
<keyword evidence="2" id="KW-1185">Reference proteome</keyword>
<dbReference type="EMBL" id="JAINUF010000017">
    <property type="protein sequence ID" value="KAJ8338723.1"/>
    <property type="molecule type" value="Genomic_DNA"/>
</dbReference>
<sequence>MGQLIALTFLEQNIIDLILFDFKFGVKGHCFPYMHFYLKPAWEGGEDPWRGAPSPALRLRGAPVLAHSGTLNKNLRIYRLISGLGLCGKRSVSTKSKRPL</sequence>
<dbReference type="Proteomes" id="UP001152622">
    <property type="component" value="Chromosome 17"/>
</dbReference>
<protein>
    <submittedName>
        <fullName evidence="1">Uncharacterized protein</fullName>
    </submittedName>
</protein>